<evidence type="ECO:0000313" key="5">
    <source>
        <dbReference type="EMBL" id="MCJ2543024.1"/>
    </source>
</evidence>
<keyword evidence="6" id="KW-1185">Reference proteome</keyword>
<proteinExistence type="inferred from homology"/>
<evidence type="ECO:0000259" key="3">
    <source>
        <dbReference type="Pfam" id="PF01648"/>
    </source>
</evidence>
<protein>
    <submittedName>
        <fullName evidence="5">4'-phosphopantetheinyl transferase superfamily protein</fullName>
    </submittedName>
</protein>
<feature type="domain" description="4'-phosphopantetheinyl transferase N-terminal" evidence="4">
    <location>
        <begin position="37"/>
        <end position="125"/>
    </location>
</feature>
<comment type="caution">
    <text evidence="5">The sequence shown here is derived from an EMBL/GenBank/DDBJ whole genome shotgun (WGS) entry which is preliminary data.</text>
</comment>
<sequence>MSFPPTWIAASGVREVLPNPPLSDRVAQVWLRGVPPLEELLPQVGILSPEEQNKAERLQSEADRRRFLASRLFLRMLLSQYSGLPPASIRIEHSPRGKPYWRDPPQPIQSIQFNLSHSHERILIALILRHRIGVDLEWIRPVPRWQAIAQRYFSAAEQADLAHCPDCERDPLFFQIWTQKEALLKAIGTGLAGYKTLARDPDPVFTLQEEHAWATLSLEVGAGYAAAVAVETIGAEQPVVLFHRDQGI</sequence>
<dbReference type="PANTHER" id="PTHR12215">
    <property type="entry name" value="PHOSPHOPANTETHEINE TRANSFERASE"/>
    <property type="match status" value="1"/>
</dbReference>
<dbReference type="GO" id="GO:0016740">
    <property type="term" value="F:transferase activity"/>
    <property type="evidence" value="ECO:0007669"/>
    <property type="project" value="UniProtKB-KW"/>
</dbReference>
<dbReference type="InterPro" id="IPR037143">
    <property type="entry name" value="4-PPantetheinyl_Trfase_dom_sf"/>
</dbReference>
<reference evidence="5" key="1">
    <citation type="submission" date="2021-02" db="EMBL/GenBank/DDBJ databases">
        <title>The CRISPR/cas machinery reduction and long-range gene transfer in the hot spring cyanobacterium Synechococcus.</title>
        <authorList>
            <person name="Dvorak P."/>
            <person name="Jahodarova E."/>
            <person name="Hasler P."/>
            <person name="Poulickova A."/>
        </authorList>
    </citation>
    <scope>NUCLEOTIDE SEQUENCE</scope>
    <source>
        <strain evidence="5">Rupite</strain>
    </source>
</reference>
<dbReference type="Pfam" id="PF01648">
    <property type="entry name" value="ACPS"/>
    <property type="match status" value="1"/>
</dbReference>
<organism evidence="5 6">
    <name type="scientific">Thermostichus vulcanus str. 'Rupite'</name>
    <dbReference type="NCBI Taxonomy" id="2813851"/>
    <lineage>
        <taxon>Bacteria</taxon>
        <taxon>Bacillati</taxon>
        <taxon>Cyanobacteriota</taxon>
        <taxon>Cyanophyceae</taxon>
        <taxon>Thermostichales</taxon>
        <taxon>Thermostichaceae</taxon>
        <taxon>Thermostichus</taxon>
    </lineage>
</organism>
<accession>A0ABT0CB58</accession>
<comment type="similarity">
    <text evidence="1">Belongs to the P-Pant transferase superfamily. Gsp/Sfp/HetI/AcpT family.</text>
</comment>
<gene>
    <name evidence="5" type="ORF">JX360_08915</name>
</gene>
<dbReference type="SUPFAM" id="SSF56214">
    <property type="entry name" value="4'-phosphopantetheinyl transferase"/>
    <property type="match status" value="2"/>
</dbReference>
<evidence type="ECO:0000259" key="4">
    <source>
        <dbReference type="Pfam" id="PF22624"/>
    </source>
</evidence>
<dbReference type="InterPro" id="IPR055066">
    <property type="entry name" value="AASDHPPT_N"/>
</dbReference>
<feature type="domain" description="4'-phosphopantetheinyl transferase" evidence="3">
    <location>
        <begin position="131"/>
        <end position="208"/>
    </location>
</feature>
<dbReference type="Gene3D" id="3.90.470.20">
    <property type="entry name" value="4'-phosphopantetheinyl transferase domain"/>
    <property type="match status" value="2"/>
</dbReference>
<evidence type="ECO:0000313" key="6">
    <source>
        <dbReference type="Proteomes" id="UP000830835"/>
    </source>
</evidence>
<evidence type="ECO:0000256" key="1">
    <source>
        <dbReference type="ARBA" id="ARBA00010990"/>
    </source>
</evidence>
<dbReference type="PANTHER" id="PTHR12215:SF10">
    <property type="entry name" value="L-AMINOADIPATE-SEMIALDEHYDE DEHYDROGENASE-PHOSPHOPANTETHEINYL TRANSFERASE"/>
    <property type="match status" value="1"/>
</dbReference>
<dbReference type="Pfam" id="PF22624">
    <property type="entry name" value="AASDHPPT_N"/>
    <property type="match status" value="1"/>
</dbReference>
<evidence type="ECO:0000256" key="2">
    <source>
        <dbReference type="ARBA" id="ARBA00022679"/>
    </source>
</evidence>
<dbReference type="InterPro" id="IPR008278">
    <property type="entry name" value="4-PPantetheinyl_Trfase_dom"/>
</dbReference>
<dbReference type="Proteomes" id="UP000830835">
    <property type="component" value="Unassembled WGS sequence"/>
</dbReference>
<name>A0ABT0CB58_THEVL</name>
<dbReference type="EMBL" id="JAFIRA010000019">
    <property type="protein sequence ID" value="MCJ2543024.1"/>
    <property type="molecule type" value="Genomic_DNA"/>
</dbReference>
<dbReference type="InterPro" id="IPR050559">
    <property type="entry name" value="P-Pant_transferase_sf"/>
</dbReference>
<keyword evidence="2 5" id="KW-0808">Transferase</keyword>